<dbReference type="EMBL" id="NQMS01000005">
    <property type="protein sequence ID" value="PAV96043.1"/>
    <property type="molecule type" value="Genomic_DNA"/>
</dbReference>
<protein>
    <recommendedName>
        <fullName evidence="4">TPM domain-containing protein</fullName>
    </recommendedName>
</protein>
<keyword evidence="3" id="KW-0732">Signal</keyword>
<dbReference type="InterPro" id="IPR007621">
    <property type="entry name" value="TPM_dom"/>
</dbReference>
<feature type="domain" description="TPM" evidence="4">
    <location>
        <begin position="33"/>
        <end position="154"/>
    </location>
</feature>
<evidence type="ECO:0000313" key="5">
    <source>
        <dbReference type="EMBL" id="PAV96043.1"/>
    </source>
</evidence>
<sequence>MRFFGYGMILLLSLMSGSLFAKEIPIPALTQRVTDLTDTITNSESAQLSDQIVNFENKTGHQLAVLVVKTTGEETIEQYATRVFEQWKLGDKKRDDGLLLLIAKQDHTLRLEVGYGLEGEMTDVDAANVLDRYIVPLFKKNQFAQGISSGIEQVTFKLTGVKTADRSAVEGVSAATTHNRTNTASDSTRRTISHMPSSPYGVYVWIVGILLLLKLNAKSSKVILPALWGGIGMGVGNVAYQSVCLLLKPTPFKLSSLEPTFSVFFGIFMFIVFLILPFLKGWRSVQPSRRKSGWESKRSSSSSSTFGGGGGSSGGGGASSRW</sequence>
<evidence type="ECO:0000256" key="3">
    <source>
        <dbReference type="SAM" id="SignalP"/>
    </source>
</evidence>
<evidence type="ECO:0000256" key="2">
    <source>
        <dbReference type="SAM" id="Phobius"/>
    </source>
</evidence>
<keyword evidence="2" id="KW-0812">Transmembrane</keyword>
<gene>
    <name evidence="5" type="ORF">CJD50_13570</name>
</gene>
<keyword evidence="6" id="KW-1185">Reference proteome</keyword>
<dbReference type="Gene3D" id="3.10.310.50">
    <property type="match status" value="1"/>
</dbReference>
<reference evidence="5 6" key="1">
    <citation type="submission" date="2017-08" db="EMBL/GenBank/DDBJ databases">
        <title>Draft Genome Sequence of Hafnia alvei CITHA-6 Isolated from Raw Bovine Milk.</title>
        <authorList>
            <person name="Culligan E.P."/>
            <person name="Mcsweeney A."/>
            <person name="O'Doherty C."/>
            <person name="Gleeson E."/>
            <person name="O'Riordan D."/>
            <person name="Sleator R.D."/>
        </authorList>
    </citation>
    <scope>NUCLEOTIDE SEQUENCE [LARGE SCALE GENOMIC DNA]</scope>
    <source>
        <strain evidence="5 6">CITHA-6</strain>
    </source>
</reference>
<feature type="compositionally biased region" description="Gly residues" evidence="1">
    <location>
        <begin position="306"/>
        <end position="322"/>
    </location>
</feature>
<feature type="transmembrane region" description="Helical" evidence="2">
    <location>
        <begin position="260"/>
        <end position="279"/>
    </location>
</feature>
<name>A0A2A2MBF2_9GAMM</name>
<comment type="caution">
    <text evidence="5">The sequence shown here is derived from an EMBL/GenBank/DDBJ whole genome shotgun (WGS) entry which is preliminary data.</text>
</comment>
<dbReference type="RefSeq" id="WP_039187972.1">
    <property type="nucleotide sequence ID" value="NZ_CAUFSP010000005.1"/>
</dbReference>
<dbReference type="Pfam" id="PF04536">
    <property type="entry name" value="TPM_phosphatase"/>
    <property type="match status" value="1"/>
</dbReference>
<feature type="transmembrane region" description="Helical" evidence="2">
    <location>
        <begin position="197"/>
        <end position="215"/>
    </location>
</feature>
<keyword evidence="2" id="KW-1133">Transmembrane helix</keyword>
<evidence type="ECO:0000256" key="1">
    <source>
        <dbReference type="SAM" id="MobiDB-lite"/>
    </source>
</evidence>
<accession>A0A2A2MBF2</accession>
<proteinExistence type="predicted"/>
<feature type="signal peptide" evidence="3">
    <location>
        <begin position="1"/>
        <end position="21"/>
    </location>
</feature>
<evidence type="ECO:0000313" key="6">
    <source>
        <dbReference type="Proteomes" id="UP000218796"/>
    </source>
</evidence>
<feature type="chain" id="PRO_5012878147" description="TPM domain-containing protein" evidence="3">
    <location>
        <begin position="22"/>
        <end position="322"/>
    </location>
</feature>
<evidence type="ECO:0000259" key="4">
    <source>
        <dbReference type="Pfam" id="PF04536"/>
    </source>
</evidence>
<feature type="region of interest" description="Disordered" evidence="1">
    <location>
        <begin position="289"/>
        <end position="322"/>
    </location>
</feature>
<keyword evidence="2" id="KW-0472">Membrane</keyword>
<feature type="transmembrane region" description="Helical" evidence="2">
    <location>
        <begin position="222"/>
        <end position="240"/>
    </location>
</feature>
<organism evidence="5 6">
    <name type="scientific">Hafnia paralvei</name>
    <dbReference type="NCBI Taxonomy" id="546367"/>
    <lineage>
        <taxon>Bacteria</taxon>
        <taxon>Pseudomonadati</taxon>
        <taxon>Pseudomonadota</taxon>
        <taxon>Gammaproteobacteria</taxon>
        <taxon>Enterobacterales</taxon>
        <taxon>Hafniaceae</taxon>
        <taxon>Hafnia</taxon>
    </lineage>
</organism>
<dbReference type="OrthoDB" id="9810918at2"/>
<dbReference type="PANTHER" id="PTHR30373:SF2">
    <property type="entry name" value="UPF0603 PROTEIN YGCG"/>
    <property type="match status" value="1"/>
</dbReference>
<dbReference type="Proteomes" id="UP000218796">
    <property type="component" value="Unassembled WGS sequence"/>
</dbReference>
<dbReference type="AlphaFoldDB" id="A0A2A2MBF2"/>
<dbReference type="PANTHER" id="PTHR30373">
    <property type="entry name" value="UPF0603 PROTEIN YGCG"/>
    <property type="match status" value="1"/>
</dbReference>